<keyword evidence="4" id="KW-0479">Metal-binding</keyword>
<dbReference type="PANTHER" id="PTHR43808">
    <property type="entry name" value="ACETYLORNITHINE DEACETYLASE"/>
    <property type="match status" value="1"/>
</dbReference>
<reference evidence="9 10" key="1">
    <citation type="submission" date="2011-10" db="EMBL/GenBank/DDBJ databases">
        <title>Metabolic and evolutionary patterns in the extreme acidophile Ferroplasma acidiphilum.</title>
        <authorList>
            <person name="Golyshina O.V."/>
            <person name="Kozyavkin S.A."/>
            <person name="Tatusov R.L."/>
            <person name="Slesarev A.I."/>
            <person name="Golyshin P.N."/>
        </authorList>
    </citation>
    <scope>NUCLEOTIDE SEQUENCE [LARGE SCALE GENOMIC DNA]</scope>
    <source>
        <strain evidence="10">Y</strain>
    </source>
</reference>
<keyword evidence="9" id="KW-0032">Aminotransferase</keyword>
<organism evidence="9 10">
    <name type="scientific">Ferroplasma acidiphilum</name>
    <dbReference type="NCBI Taxonomy" id="74969"/>
    <lineage>
        <taxon>Archaea</taxon>
        <taxon>Methanobacteriati</taxon>
        <taxon>Thermoplasmatota</taxon>
        <taxon>Thermoplasmata</taxon>
        <taxon>Thermoplasmatales</taxon>
        <taxon>Ferroplasmaceae</taxon>
        <taxon>Ferroplasma</taxon>
    </lineage>
</organism>
<evidence type="ECO:0000256" key="3">
    <source>
        <dbReference type="ARBA" id="ARBA00006247"/>
    </source>
</evidence>
<comment type="similarity">
    <text evidence="3">Belongs to the peptidase M20A family.</text>
</comment>
<dbReference type="Pfam" id="PF01546">
    <property type="entry name" value="Peptidase_M20"/>
    <property type="match status" value="1"/>
</dbReference>
<keyword evidence="6" id="KW-0862">Zinc</keyword>
<dbReference type="KEGG" id="fai:FAD_0782"/>
<dbReference type="SUPFAM" id="SSF55031">
    <property type="entry name" value="Bacterial exopeptidase dimerisation domain"/>
    <property type="match status" value="1"/>
</dbReference>
<dbReference type="GeneID" id="31676284"/>
<dbReference type="Proteomes" id="UP000192050">
    <property type="component" value="Chromosome"/>
</dbReference>
<keyword evidence="7" id="KW-0170">Cobalt</keyword>
<dbReference type="NCBIfam" id="TIGR01910">
    <property type="entry name" value="DapE-ArgE"/>
    <property type="match status" value="1"/>
</dbReference>
<dbReference type="OrthoDB" id="24854at2157"/>
<dbReference type="InterPro" id="IPR036264">
    <property type="entry name" value="Bact_exopeptidase_dim_dom"/>
</dbReference>
<gene>
    <name evidence="9" type="ORF">FAD_0782</name>
</gene>
<comment type="cofactor">
    <cofactor evidence="2">
        <name>Zn(2+)</name>
        <dbReference type="ChEBI" id="CHEBI:29105"/>
    </cofactor>
</comment>
<dbReference type="RefSeq" id="WP_081141962.1">
    <property type="nucleotide sequence ID" value="NZ_CP015363.1"/>
</dbReference>
<feature type="domain" description="Peptidase M20 dimerisation" evidence="8">
    <location>
        <begin position="189"/>
        <end position="296"/>
    </location>
</feature>
<dbReference type="InterPro" id="IPR002933">
    <property type="entry name" value="Peptidase_M20"/>
</dbReference>
<comment type="cofactor">
    <cofactor evidence="1">
        <name>Co(2+)</name>
        <dbReference type="ChEBI" id="CHEBI:48828"/>
    </cofactor>
</comment>
<accession>A0A1V0N3L3</accession>
<dbReference type="Pfam" id="PF07687">
    <property type="entry name" value="M20_dimer"/>
    <property type="match status" value="1"/>
</dbReference>
<dbReference type="EMBL" id="CP015363">
    <property type="protein sequence ID" value="ARD84685.1"/>
    <property type="molecule type" value="Genomic_DNA"/>
</dbReference>
<dbReference type="InterPro" id="IPR050072">
    <property type="entry name" value="Peptidase_M20A"/>
</dbReference>
<dbReference type="GO" id="GO:0008483">
    <property type="term" value="F:transaminase activity"/>
    <property type="evidence" value="ECO:0007669"/>
    <property type="project" value="UniProtKB-KW"/>
</dbReference>
<dbReference type="InterPro" id="IPR011650">
    <property type="entry name" value="Peptidase_M20_dimer"/>
</dbReference>
<dbReference type="NCBIfam" id="NF010589">
    <property type="entry name" value="PRK13983.1"/>
    <property type="match status" value="1"/>
</dbReference>
<evidence type="ECO:0000256" key="4">
    <source>
        <dbReference type="ARBA" id="ARBA00022723"/>
    </source>
</evidence>
<proteinExistence type="inferred from homology"/>
<name>A0A1V0N3L3_9ARCH</name>
<evidence type="ECO:0000313" key="10">
    <source>
        <dbReference type="Proteomes" id="UP000192050"/>
    </source>
</evidence>
<dbReference type="SUPFAM" id="SSF53187">
    <property type="entry name" value="Zn-dependent exopeptidases"/>
    <property type="match status" value="1"/>
</dbReference>
<evidence type="ECO:0000256" key="5">
    <source>
        <dbReference type="ARBA" id="ARBA00022801"/>
    </source>
</evidence>
<dbReference type="STRING" id="74969.FAD_0782"/>
<keyword evidence="5" id="KW-0378">Hydrolase</keyword>
<evidence type="ECO:0000256" key="6">
    <source>
        <dbReference type="ARBA" id="ARBA00022833"/>
    </source>
</evidence>
<evidence type="ECO:0000313" key="9">
    <source>
        <dbReference type="EMBL" id="ARD84685.1"/>
    </source>
</evidence>
<evidence type="ECO:0000256" key="1">
    <source>
        <dbReference type="ARBA" id="ARBA00001941"/>
    </source>
</evidence>
<dbReference type="GO" id="GO:0046872">
    <property type="term" value="F:metal ion binding"/>
    <property type="evidence" value="ECO:0007669"/>
    <property type="project" value="UniProtKB-KW"/>
</dbReference>
<dbReference type="Gene3D" id="3.40.630.10">
    <property type="entry name" value="Zn peptidases"/>
    <property type="match status" value="1"/>
</dbReference>
<keyword evidence="9" id="KW-0808">Transferase</keyword>
<protein>
    <submittedName>
        <fullName evidence="9">Diaminopimelate aminotransferase</fullName>
    </submittedName>
</protein>
<dbReference type="GO" id="GO:0016787">
    <property type="term" value="F:hydrolase activity"/>
    <property type="evidence" value="ECO:0007669"/>
    <property type="project" value="UniProtKB-KW"/>
</dbReference>
<dbReference type="Gene3D" id="3.30.70.360">
    <property type="match status" value="1"/>
</dbReference>
<dbReference type="InterPro" id="IPR010182">
    <property type="entry name" value="ArgE/DapE"/>
</dbReference>
<evidence type="ECO:0000259" key="8">
    <source>
        <dbReference type="Pfam" id="PF07687"/>
    </source>
</evidence>
<dbReference type="PANTHER" id="PTHR43808:SF32">
    <property type="entry name" value="ARGE_DAPE-RELATED DEACYLASE"/>
    <property type="match status" value="1"/>
</dbReference>
<evidence type="ECO:0000256" key="7">
    <source>
        <dbReference type="ARBA" id="ARBA00023285"/>
    </source>
</evidence>
<dbReference type="AlphaFoldDB" id="A0A1V0N3L3"/>
<keyword evidence="10" id="KW-1185">Reference proteome</keyword>
<sequence>MELVKASDREFIVAVAQRLLAITSISPQSGGEGELKKSLELKKILNELGYDSYNEYNTTDNTGTIRPNIVLKLGSSSKTLWVICHMDTVPVGDISLWKHEPFKATIEGDKIYGRGSEDNGQSIFTMLLLLKHIKREQMKMNLNVAFVSDEETGNDYGIKYLISKGIFAKDDLIIVPDAGTEGGFIIETAEKSTMQLKFEINGIQGHASMPENSLNAFRVACKFIDLMDFNLHDQFGKTNKLFVPPYSTFEPTKHEQNIENINTIPGRDVFYWDFRILPQYPADEILKSIDGLIEKFSKTSGAKIKYTVIDRVDAPDPTPDGAEIVVLLKKAIKSVIGKDAFTVGIGGETFASFLRGKGFSVAVWSTTVIESAHMPDEYCLIPHILQDIEVYKYILYN</sequence>
<evidence type="ECO:0000256" key="2">
    <source>
        <dbReference type="ARBA" id="ARBA00001947"/>
    </source>
</evidence>